<accession>A0A368VVC2</accession>
<dbReference type="RefSeq" id="WP_114452273.1">
    <property type="nucleotide sequence ID" value="NZ_QPJC01000003.1"/>
</dbReference>
<dbReference type="AlphaFoldDB" id="A0A368VVC2"/>
<sequence length="97" mass="10925">MDLDTNSVTNLPGVTDRDMDRLIALRAACQIVGPPSEFAAVDLFVHEFRDWLNQSTGDADKLYRRYVLLLVISGRSGVADRDAAKLRKTVDDIYRKI</sequence>
<comment type="caution">
    <text evidence="1">The sequence shown here is derived from an EMBL/GenBank/DDBJ whole genome shotgun (WGS) entry which is preliminary data.</text>
</comment>
<organism evidence="1 2">
    <name type="scientific">Halopolyspora algeriensis</name>
    <dbReference type="NCBI Taxonomy" id="1500506"/>
    <lineage>
        <taxon>Bacteria</taxon>
        <taxon>Bacillati</taxon>
        <taxon>Actinomycetota</taxon>
        <taxon>Actinomycetes</taxon>
        <taxon>Actinomycetes incertae sedis</taxon>
        <taxon>Halopolyspora</taxon>
    </lineage>
</organism>
<dbReference type="OrthoDB" id="5188209at2"/>
<reference evidence="1 2" key="1">
    <citation type="submission" date="2018-07" db="EMBL/GenBank/DDBJ databases">
        <title>Genomic Encyclopedia of Type Strains, Phase III (KMG-III): the genomes of soil and plant-associated and newly described type strains.</title>
        <authorList>
            <person name="Whitman W."/>
        </authorList>
    </citation>
    <scope>NUCLEOTIDE SEQUENCE [LARGE SCALE GENOMIC DNA]</scope>
    <source>
        <strain evidence="1 2">CECT 8575</strain>
    </source>
</reference>
<keyword evidence="2" id="KW-1185">Reference proteome</keyword>
<evidence type="ECO:0000313" key="2">
    <source>
        <dbReference type="Proteomes" id="UP000253495"/>
    </source>
</evidence>
<evidence type="ECO:0000313" key="1">
    <source>
        <dbReference type="EMBL" id="RCW45143.1"/>
    </source>
</evidence>
<dbReference type="EMBL" id="QPJC01000003">
    <property type="protein sequence ID" value="RCW45143.1"/>
    <property type="molecule type" value="Genomic_DNA"/>
</dbReference>
<dbReference type="Proteomes" id="UP000253495">
    <property type="component" value="Unassembled WGS sequence"/>
</dbReference>
<gene>
    <name evidence="1" type="ORF">DFQ14_103107</name>
</gene>
<name>A0A368VVC2_9ACTN</name>
<protein>
    <submittedName>
        <fullName evidence="1">Uncharacterized protein</fullName>
    </submittedName>
</protein>
<proteinExistence type="predicted"/>